<feature type="domain" description="Amidase" evidence="2">
    <location>
        <begin position="26"/>
        <end position="478"/>
    </location>
</feature>
<evidence type="ECO:0000259" key="2">
    <source>
        <dbReference type="Pfam" id="PF01425"/>
    </source>
</evidence>
<dbReference type="InterPro" id="IPR023631">
    <property type="entry name" value="Amidase_dom"/>
</dbReference>
<dbReference type="Gene3D" id="3.90.1300.10">
    <property type="entry name" value="Amidase signature (AS) domain"/>
    <property type="match status" value="1"/>
</dbReference>
<dbReference type="RefSeq" id="WP_377318892.1">
    <property type="nucleotide sequence ID" value="NZ_JBHSNF010000001.1"/>
</dbReference>
<dbReference type="PROSITE" id="PS00571">
    <property type="entry name" value="AMIDASES"/>
    <property type="match status" value="1"/>
</dbReference>
<comment type="similarity">
    <text evidence="1">Belongs to the amidase family.</text>
</comment>
<evidence type="ECO:0000256" key="1">
    <source>
        <dbReference type="ARBA" id="ARBA00009199"/>
    </source>
</evidence>
<dbReference type="PANTHER" id="PTHR11895">
    <property type="entry name" value="TRANSAMIDASE"/>
    <property type="match status" value="1"/>
</dbReference>
<dbReference type="InterPro" id="IPR020556">
    <property type="entry name" value="Amidase_CS"/>
</dbReference>
<name>A0ABW0QLH2_9GAMM</name>
<dbReference type="Proteomes" id="UP001596114">
    <property type="component" value="Unassembled WGS sequence"/>
</dbReference>
<proteinExistence type="inferred from homology"/>
<dbReference type="InterPro" id="IPR000120">
    <property type="entry name" value="Amidase"/>
</dbReference>
<evidence type="ECO:0000313" key="3">
    <source>
        <dbReference type="EMBL" id="MFC5525628.1"/>
    </source>
</evidence>
<dbReference type="Pfam" id="PF01425">
    <property type="entry name" value="Amidase"/>
    <property type="match status" value="1"/>
</dbReference>
<dbReference type="PANTHER" id="PTHR11895:SF7">
    <property type="entry name" value="GLUTAMYL-TRNA(GLN) AMIDOTRANSFERASE SUBUNIT A, MITOCHONDRIAL"/>
    <property type="match status" value="1"/>
</dbReference>
<gene>
    <name evidence="3" type="ORF">ACFPPA_07710</name>
</gene>
<comment type="caution">
    <text evidence="3">The sequence shown here is derived from an EMBL/GenBank/DDBJ whole genome shotgun (WGS) entry which is preliminary data.</text>
</comment>
<dbReference type="SUPFAM" id="SSF75304">
    <property type="entry name" value="Amidase signature (AS) enzymes"/>
    <property type="match status" value="1"/>
</dbReference>
<protein>
    <submittedName>
        <fullName evidence="3">Amidase</fullName>
    </submittedName>
</protein>
<organism evidence="3 4">
    <name type="scientific">Rhodanobacter ginsengisoli</name>
    <dbReference type="NCBI Taxonomy" id="418646"/>
    <lineage>
        <taxon>Bacteria</taxon>
        <taxon>Pseudomonadati</taxon>
        <taxon>Pseudomonadota</taxon>
        <taxon>Gammaproteobacteria</taxon>
        <taxon>Lysobacterales</taxon>
        <taxon>Rhodanobacteraceae</taxon>
        <taxon>Rhodanobacter</taxon>
    </lineage>
</organism>
<accession>A0ABW0QLH2</accession>
<evidence type="ECO:0000313" key="4">
    <source>
        <dbReference type="Proteomes" id="UP001596114"/>
    </source>
</evidence>
<sequence length="497" mass="52784">MFKEYLRHDATGLATLIAGGEISAGEALEAALARMAEVNPRLAAICIPMEAIARQRAQAPLRGPFAGVPFLLKDIAQDYAGVPSTSGSRALRDWVPRQHAEIVQRFLDAGLVVFGKTATPEFALKAETAPQLWEQPTRNPWDLARTPGGSSGGAAAAVAAGIVPVAGASDGGGSIRIPAAYCGLFGLRPSRGRVPSGPDYGEFWDGASSQHVLTRSVRDSARMLDAIAGADAGAPFAIGLPERAYAEEIQRPPGKLRIGFSTESPLGTPVHPECVQAVMHAARLLTDLGHAVEPARPQIDGHALARSFIGMYFGQTAASVARARRLTGAGARAFELETRILALLGRSLSAGDYVDERLRWNDYARALGRFHQTYDLYLTPTTAQPPNRIGELATPPLQQAAAKVVLALHAGRLLLKSGMVDTLVTTSLQRVPFTQLSNLTGTPSMSVPLHRAPAEAGGAQLPYGVQFVARFGEEATLLRLAAQLEQARPWGGFRPPL</sequence>
<reference evidence="4" key="1">
    <citation type="journal article" date="2019" name="Int. J. Syst. Evol. Microbiol.">
        <title>The Global Catalogue of Microorganisms (GCM) 10K type strain sequencing project: providing services to taxonomists for standard genome sequencing and annotation.</title>
        <authorList>
            <consortium name="The Broad Institute Genomics Platform"/>
            <consortium name="The Broad Institute Genome Sequencing Center for Infectious Disease"/>
            <person name="Wu L."/>
            <person name="Ma J."/>
        </authorList>
    </citation>
    <scope>NUCLEOTIDE SEQUENCE [LARGE SCALE GENOMIC DNA]</scope>
    <source>
        <strain evidence="4">CGMCC 1.16619</strain>
    </source>
</reference>
<dbReference type="EMBL" id="JBHSNF010000001">
    <property type="protein sequence ID" value="MFC5525628.1"/>
    <property type="molecule type" value="Genomic_DNA"/>
</dbReference>
<dbReference type="InterPro" id="IPR036928">
    <property type="entry name" value="AS_sf"/>
</dbReference>
<keyword evidence="4" id="KW-1185">Reference proteome</keyword>